<dbReference type="GO" id="GO:0006261">
    <property type="term" value="P:DNA-templated DNA replication"/>
    <property type="evidence" value="ECO:0007669"/>
    <property type="project" value="TreeGrafter"/>
</dbReference>
<sequence>MTWNELQDVQPKVARILQNSIRKEMVAHAYIYEGNKGIGKYQVALLYAKTLLCNNGFNSEPCHTCRNCTRIDTGNHPDIIYIKPDGASIKKEQIEELQKEFSYASFETGKKIYIIENAEKMTANAANSLLKFLEEPESDCIAILLTERSNALLNTIISRCQLIRFSPISPKKVQEALTEQLIFGEEAKILSKLTNDLEQARKISEELTLGPKLNLIQEFIQKCNTLQVYALKKELAEAFAGKEGTLIFYHIVTLWFEDFLNYHLNRKNDLVFNEEILNTEVKKYKLTQILHLIKCSQKYQGRVHNNLTFTTLFDGFVAESQGVAAV</sequence>
<name>A0A242WAQ6_BACTU</name>
<accession>A0A242WAQ6</accession>
<dbReference type="GO" id="GO:0003887">
    <property type="term" value="F:DNA-directed DNA polymerase activity"/>
    <property type="evidence" value="ECO:0007669"/>
    <property type="project" value="InterPro"/>
</dbReference>
<dbReference type="FunFam" id="3.40.50.300:FF:001255">
    <property type="entry name" value="DNA polymerase III subunit delta"/>
    <property type="match status" value="1"/>
</dbReference>
<reference evidence="1 2" key="1">
    <citation type="submission" date="2016-10" db="EMBL/GenBank/DDBJ databases">
        <title>Comparative genomics of Bacillus thuringiensis reveals a path to pathogens against multiple invertebrate hosts.</title>
        <authorList>
            <person name="Zheng J."/>
            <person name="Gao Q."/>
            <person name="Liu H."/>
            <person name="Peng D."/>
            <person name="Ruan L."/>
            <person name="Sun M."/>
        </authorList>
    </citation>
    <scope>NUCLEOTIDE SEQUENCE [LARGE SCALE GENOMIC DNA]</scope>
    <source>
        <strain evidence="1">BGSC 4AC1</strain>
    </source>
</reference>
<protein>
    <submittedName>
        <fullName evidence="1">DNA polymerase III subunit delta</fullName>
    </submittedName>
</protein>
<dbReference type="GO" id="GO:0008408">
    <property type="term" value="F:3'-5' exonuclease activity"/>
    <property type="evidence" value="ECO:0007669"/>
    <property type="project" value="InterPro"/>
</dbReference>
<dbReference type="InterPro" id="IPR050238">
    <property type="entry name" value="DNA_Rep/Repair_Clamp_Loader"/>
</dbReference>
<dbReference type="EMBL" id="NFCF01000063">
    <property type="protein sequence ID" value="OTW50903.1"/>
    <property type="molecule type" value="Genomic_DNA"/>
</dbReference>
<dbReference type="Gene3D" id="3.40.50.300">
    <property type="entry name" value="P-loop containing nucleotide triphosphate hydrolases"/>
    <property type="match status" value="1"/>
</dbReference>
<evidence type="ECO:0000313" key="2">
    <source>
        <dbReference type="Proteomes" id="UP000195152"/>
    </source>
</evidence>
<dbReference type="NCBIfam" id="TIGR00678">
    <property type="entry name" value="holB"/>
    <property type="match status" value="1"/>
</dbReference>
<dbReference type="RefSeq" id="WP_000220096.1">
    <property type="nucleotide sequence ID" value="NZ_NFCF01000063.1"/>
</dbReference>
<dbReference type="PANTHER" id="PTHR11669:SF8">
    <property type="entry name" value="DNA POLYMERASE III SUBUNIT DELTA"/>
    <property type="match status" value="1"/>
</dbReference>
<dbReference type="PANTHER" id="PTHR11669">
    <property type="entry name" value="REPLICATION FACTOR C / DNA POLYMERASE III GAMMA-TAU SUBUNIT"/>
    <property type="match status" value="1"/>
</dbReference>
<dbReference type="Pfam" id="PF13177">
    <property type="entry name" value="DNA_pol3_delta2"/>
    <property type="match status" value="1"/>
</dbReference>
<dbReference type="InterPro" id="IPR004622">
    <property type="entry name" value="DNA_pol_HolB"/>
</dbReference>
<organism evidence="1 2">
    <name type="scientific">Bacillus thuringiensis serovar mexicanensis</name>
    <dbReference type="NCBI Taxonomy" id="180868"/>
    <lineage>
        <taxon>Bacteria</taxon>
        <taxon>Bacillati</taxon>
        <taxon>Bacillota</taxon>
        <taxon>Bacilli</taxon>
        <taxon>Bacillales</taxon>
        <taxon>Bacillaceae</taxon>
        <taxon>Bacillus</taxon>
        <taxon>Bacillus cereus group</taxon>
    </lineage>
</organism>
<dbReference type="InterPro" id="IPR027417">
    <property type="entry name" value="P-loop_NTPase"/>
</dbReference>
<dbReference type="SUPFAM" id="SSF52540">
    <property type="entry name" value="P-loop containing nucleoside triphosphate hydrolases"/>
    <property type="match status" value="1"/>
</dbReference>
<dbReference type="AlphaFoldDB" id="A0A242WAQ6"/>
<dbReference type="Proteomes" id="UP000195152">
    <property type="component" value="Unassembled WGS sequence"/>
</dbReference>
<comment type="caution">
    <text evidence="1">The sequence shown here is derived from an EMBL/GenBank/DDBJ whole genome shotgun (WGS) entry which is preliminary data.</text>
</comment>
<proteinExistence type="predicted"/>
<gene>
    <name evidence="1" type="ORF">BK699_10185</name>
</gene>
<evidence type="ECO:0000313" key="1">
    <source>
        <dbReference type="EMBL" id="OTW50903.1"/>
    </source>
</evidence>